<accession>A0A0K6BZ51</accession>
<reference evidence="2" key="2">
    <citation type="submission" date="2017-10" db="EMBL/GenBank/DDBJ databases">
        <authorList>
            <person name="Banno H."/>
            <person name="Chua N.-H."/>
        </authorList>
    </citation>
    <scope>NUCLEOTIDE SEQUENCE</scope>
    <source>
        <strain evidence="2">12905</strain>
    </source>
</reference>
<comment type="caution">
    <text evidence="2">The sequence shown here is derived from an EMBL/GenBank/DDBJ whole genome shotgun (WGS) entry which is preliminary data.</text>
</comment>
<sequence length="212" mass="25189">MKIDATYADAEMRYLVDVDIIHDGCRKVTDYIIKVCEAFGLCKLHINFKKVRQVYLRFISQSKKRGKIVRGTMVVMLKFLHKNIRILFTLFAKDYKYYDSLFFYEKRTMTTIIKMYHQQKEMLRLKLYTCEDRILSIFQPHVRAIVHGKAKNDFGDKIGVSIVEGYTFINHRSWDAYNENQDLVLQIQLFKERFGCLLATLLADKIYLNKIN</sequence>
<evidence type="ECO:0000313" key="2">
    <source>
        <dbReference type="EMBL" id="PJY73715.1"/>
    </source>
</evidence>
<dbReference type="Proteomes" id="UP001258434">
    <property type="component" value="Unassembled WGS sequence"/>
</dbReference>
<dbReference type="Proteomes" id="UP000231846">
    <property type="component" value="Unassembled WGS sequence"/>
</dbReference>
<evidence type="ECO:0000313" key="1">
    <source>
        <dbReference type="EMBL" id="MDT6977513.1"/>
    </source>
</evidence>
<evidence type="ECO:0000313" key="4">
    <source>
        <dbReference type="Proteomes" id="UP001258434"/>
    </source>
</evidence>
<protein>
    <submittedName>
        <fullName evidence="1">IS5 family transposase ISPeth2</fullName>
    </submittedName>
</protein>
<evidence type="ECO:0000313" key="3">
    <source>
        <dbReference type="Proteomes" id="UP000231846"/>
    </source>
</evidence>
<dbReference type="RefSeq" id="WP_009292552.1">
    <property type="nucleotide sequence ID" value="NZ_BAABYZ010000001.1"/>
</dbReference>
<dbReference type="EMBL" id="JAVFHL010000001">
    <property type="protein sequence ID" value="MDT6977513.1"/>
    <property type="molecule type" value="Genomic_DNA"/>
</dbReference>
<proteinExistence type="predicted"/>
<organism evidence="2 3">
    <name type="scientific">Bacteroides fragilis</name>
    <dbReference type="NCBI Taxonomy" id="817"/>
    <lineage>
        <taxon>Bacteria</taxon>
        <taxon>Pseudomonadati</taxon>
        <taxon>Bacteroidota</taxon>
        <taxon>Bacteroidia</taxon>
        <taxon>Bacteroidales</taxon>
        <taxon>Bacteroidaceae</taxon>
        <taxon>Bacteroides</taxon>
    </lineage>
</organism>
<reference evidence="1 4" key="4">
    <citation type="submission" date="2023-08" db="EMBL/GenBank/DDBJ databases">
        <authorList>
            <person name="Du M."/>
            <person name="Liu C."/>
            <person name="Liu S.-J."/>
        </authorList>
    </citation>
    <scope>NUCLEOTIDE SEQUENCE [LARGE SCALE GENOMIC DNA]</scope>
    <source>
        <strain evidence="1 4">GS077</strain>
    </source>
</reference>
<dbReference type="AlphaFoldDB" id="A0A0K6BZ51"/>
<reference evidence="1" key="5">
    <citation type="submission" date="2024-03" db="EMBL/GenBank/DDBJ databases">
        <title>A gut symbiont ubiquitin homologue binds and inactivates peptidyl-prolyl isomerase to mediate the interbacterial arms race in the human gut.</title>
        <authorList>
            <person name="Jiang K."/>
            <person name="Li W."/>
            <person name="Tong M."/>
            <person name="Xu J."/>
            <person name="Chen Z."/>
            <person name="Yang Y."/>
            <person name="Zang Y."/>
            <person name="Jiao X."/>
            <person name="Liu C."/>
            <person name="Lim B."/>
            <person name="Jiang X."/>
            <person name="Wang J."/>
            <person name="Wu D."/>
            <person name="Wang M."/>
            <person name="Liu S.-J."/>
            <person name="Shao F."/>
            <person name="Gao X."/>
        </authorList>
    </citation>
    <scope>NUCLEOTIDE SEQUENCE</scope>
    <source>
        <strain evidence="1">GS077</strain>
    </source>
</reference>
<reference evidence="2 3" key="1">
    <citation type="journal article" date="2017" name="MBio">
        <title>Gut Symbiont Bacteroides fragilis Secretes a Eukaryotic-Like Ubiquitin Protein That Mediates Intraspecies Antagonism.</title>
        <authorList>
            <person name="Chatzidaki-Livanis M."/>
            <person name="Coyne M.J."/>
            <person name="Roelofs K.G."/>
            <person name="Gentyala R.R."/>
            <person name="Caldwell J.M."/>
            <person name="Comstock L.E."/>
        </authorList>
    </citation>
    <scope>NUCLEOTIDE SEQUENCE [LARGE SCALE GENOMIC DNA]</scope>
    <source>
        <strain evidence="2 3">12905</strain>
    </source>
</reference>
<gene>
    <name evidence="1" type="ORF">BFGS077_002816</name>
    <name evidence="2" type="ORF">CQW34_02989</name>
</gene>
<accession>F7LSA1</accession>
<dbReference type="EMBL" id="PDCW01000022">
    <property type="protein sequence ID" value="PJY73715.1"/>
    <property type="molecule type" value="Genomic_DNA"/>
</dbReference>
<name>A0A0K6BZ51_BACFG</name>
<reference evidence="4" key="3">
    <citation type="submission" date="2023-07" db="EMBL/GenBank/DDBJ databases">
        <title>A gut symbiont ubiquitin homologue binds and inactivates peptidyl-prolyl isomerase to mediate the interbacterial arms race in the human gut.</title>
        <authorList>
            <person name="Jiang K."/>
            <person name="Li W."/>
            <person name="Tong M."/>
            <person name="Xu J."/>
            <person name="Chen Z."/>
            <person name="Yang Y."/>
            <person name="Zang Y."/>
            <person name="Jiao X."/>
            <person name="Liu C."/>
            <person name="Lim B."/>
            <person name="Jiang X."/>
            <person name="Wang J."/>
            <person name="Wu D."/>
            <person name="Wang M."/>
            <person name="Liu S.-J."/>
            <person name="Shao F."/>
            <person name="Gao X."/>
        </authorList>
    </citation>
    <scope>NUCLEOTIDE SEQUENCE [LARGE SCALE GENOMIC DNA]</scope>
    <source>
        <strain evidence="4">GS077</strain>
    </source>
</reference>